<accession>A0A6J6P5U6</accession>
<reference evidence="1" key="1">
    <citation type="submission" date="2020-05" db="EMBL/GenBank/DDBJ databases">
        <authorList>
            <person name="Chiriac C."/>
            <person name="Salcher M."/>
            <person name="Ghai R."/>
            <person name="Kavagutti S V."/>
        </authorList>
    </citation>
    <scope>NUCLEOTIDE SEQUENCE</scope>
</reference>
<organism evidence="1">
    <name type="scientific">freshwater metagenome</name>
    <dbReference type="NCBI Taxonomy" id="449393"/>
    <lineage>
        <taxon>unclassified sequences</taxon>
        <taxon>metagenomes</taxon>
        <taxon>ecological metagenomes</taxon>
    </lineage>
</organism>
<sequence length="146" mass="15560">MACRVADKCGHRFDAMFVEDAMQKFFAFREGFIPRNFAPCLALADHGDANAVGVLVQSTKGCALWANEALRPDIVTVGTDDLHMVVVIEVYLEAAHALTERALAQKDPGAIGIGPVLATNDLLACCRCGDGNFHGATPRCVGTVRA</sequence>
<dbReference type="AlphaFoldDB" id="A0A6J6P5U6"/>
<proteinExistence type="predicted"/>
<name>A0A6J6P5U6_9ZZZZ</name>
<gene>
    <name evidence="1" type="ORF">UFOPK2350_01768</name>
</gene>
<evidence type="ECO:0000313" key="1">
    <source>
        <dbReference type="EMBL" id="CAB4694820.1"/>
    </source>
</evidence>
<dbReference type="EMBL" id="CAEZXE010000217">
    <property type="protein sequence ID" value="CAB4694820.1"/>
    <property type="molecule type" value="Genomic_DNA"/>
</dbReference>
<protein>
    <submittedName>
        <fullName evidence="1">Unannotated protein</fullName>
    </submittedName>
</protein>